<sequence length="69" mass="7949">MENSKVFTPSTAHIFHHIITLEDTSAMRACKQKMGIHLREITLTGQNFSVFDKKNKKIAVFIDKLMQKT</sequence>
<reference evidence="1 2" key="1">
    <citation type="journal article" date="2008" name="J. Bacteriol.">
        <title>Insights into plant cell wall degradation from the genome sequence of the soil bacterium Cellvibrio japonicus.</title>
        <authorList>
            <person name="Deboy R.T."/>
            <person name="Mongodin E.F."/>
            <person name="Fouts D.E."/>
            <person name="Tailford L.E."/>
            <person name="Khouri H."/>
            <person name="Emerson J.B."/>
            <person name="Mohamoud Y."/>
            <person name="Watkins K."/>
            <person name="Henrissat B."/>
            <person name="Gilbert H.J."/>
            <person name="Nelson K.E."/>
        </authorList>
    </citation>
    <scope>NUCLEOTIDE SEQUENCE [LARGE SCALE GENOMIC DNA]</scope>
    <source>
        <strain evidence="1 2">Ueda107</strain>
    </source>
</reference>
<keyword evidence="2" id="KW-1185">Reference proteome</keyword>
<dbReference type="KEGG" id="cja:CJA_0917"/>
<accession>B3PL93</accession>
<dbReference type="AlphaFoldDB" id="B3PL93"/>
<evidence type="ECO:0000313" key="2">
    <source>
        <dbReference type="Proteomes" id="UP000001036"/>
    </source>
</evidence>
<evidence type="ECO:0000313" key="1">
    <source>
        <dbReference type="EMBL" id="ACE83927.1"/>
    </source>
</evidence>
<name>B3PL93_CELJU</name>
<protein>
    <submittedName>
        <fullName evidence="1">Uncharacterized protein</fullName>
    </submittedName>
</protein>
<proteinExistence type="predicted"/>
<dbReference type="HOGENOM" id="CLU_2768268_0_0_6"/>
<dbReference type="Proteomes" id="UP000001036">
    <property type="component" value="Chromosome"/>
</dbReference>
<dbReference type="STRING" id="498211.CJA_0917"/>
<gene>
    <name evidence="1" type="ordered locus">CJA_0917</name>
</gene>
<dbReference type="EMBL" id="CP000934">
    <property type="protein sequence ID" value="ACE83927.1"/>
    <property type="molecule type" value="Genomic_DNA"/>
</dbReference>
<organism evidence="1 2">
    <name type="scientific">Cellvibrio japonicus (strain Ueda107)</name>
    <name type="common">Pseudomonas fluorescens subsp. cellulosa</name>
    <dbReference type="NCBI Taxonomy" id="498211"/>
    <lineage>
        <taxon>Bacteria</taxon>
        <taxon>Pseudomonadati</taxon>
        <taxon>Pseudomonadota</taxon>
        <taxon>Gammaproteobacteria</taxon>
        <taxon>Cellvibrionales</taxon>
        <taxon>Cellvibrionaceae</taxon>
        <taxon>Cellvibrio</taxon>
    </lineage>
</organism>